<evidence type="ECO:0000313" key="3">
    <source>
        <dbReference type="Proteomes" id="UP000663583"/>
    </source>
</evidence>
<sequence>MSPDRRRRAVVMLVERFGVSQRRACRVVGQHRSVQQYGPQRPDGVEQRLRA</sequence>
<evidence type="ECO:0000313" key="2">
    <source>
        <dbReference type="EMBL" id="QPI37258.1"/>
    </source>
</evidence>
<dbReference type="RefSeq" id="WP_154074411.1">
    <property type="nucleotide sequence ID" value="NZ_BLKU01000005.1"/>
</dbReference>
<dbReference type="EMBL" id="CP065047">
    <property type="protein sequence ID" value="QPI37258.1"/>
    <property type="molecule type" value="Genomic_DNA"/>
</dbReference>
<evidence type="ECO:0008006" key="4">
    <source>
        <dbReference type="Google" id="ProtNLM"/>
    </source>
</evidence>
<name>A0AAX1J758_9MYCO</name>
<dbReference type="KEGG" id="mku:I2456_23180"/>
<protein>
    <recommendedName>
        <fullName evidence="4">IS3 family transposase</fullName>
    </recommendedName>
</protein>
<evidence type="ECO:0000256" key="1">
    <source>
        <dbReference type="SAM" id="MobiDB-lite"/>
    </source>
</evidence>
<dbReference type="Proteomes" id="UP000663583">
    <property type="component" value="Chromosome"/>
</dbReference>
<feature type="region of interest" description="Disordered" evidence="1">
    <location>
        <begin position="30"/>
        <end position="51"/>
    </location>
</feature>
<dbReference type="AlphaFoldDB" id="A0AAX1J758"/>
<gene>
    <name evidence="2" type="ORF">I2456_23180</name>
</gene>
<reference evidence="2" key="1">
    <citation type="submission" date="2020-11" db="EMBL/GenBank/DDBJ databases">
        <title>Intraspecies plasmid and genomic variation of Mycobacterium kubicae revealed by the complete genome sequences of two clinical isolates.</title>
        <authorList>
            <person name="Hendrix J.R."/>
            <person name="Epperson L.E."/>
            <person name="Honda J.R."/>
            <person name="Strong M."/>
        </authorList>
    </citation>
    <scope>NUCLEOTIDE SEQUENCE</scope>
    <source>
        <strain evidence="2">JCM 13573</strain>
    </source>
</reference>
<proteinExistence type="predicted"/>
<organism evidence="2 3">
    <name type="scientific">Mycobacterium kubicae</name>
    <dbReference type="NCBI Taxonomy" id="120959"/>
    <lineage>
        <taxon>Bacteria</taxon>
        <taxon>Bacillati</taxon>
        <taxon>Actinomycetota</taxon>
        <taxon>Actinomycetes</taxon>
        <taxon>Mycobacteriales</taxon>
        <taxon>Mycobacteriaceae</taxon>
        <taxon>Mycobacterium</taxon>
        <taxon>Mycobacterium simiae complex</taxon>
    </lineage>
</organism>
<accession>A0AAX1J758</accession>